<name>A0AAW1RS84_9CHLO</name>
<dbReference type="Proteomes" id="UP001445335">
    <property type="component" value="Unassembled WGS sequence"/>
</dbReference>
<protein>
    <submittedName>
        <fullName evidence="2">Uncharacterized protein</fullName>
    </submittedName>
</protein>
<keyword evidence="3" id="KW-1185">Reference proteome</keyword>
<evidence type="ECO:0000313" key="3">
    <source>
        <dbReference type="Proteomes" id="UP001445335"/>
    </source>
</evidence>
<accession>A0AAW1RS84</accession>
<gene>
    <name evidence="2" type="ORF">WJX81_002057</name>
</gene>
<sequence length="240" mass="25326">MLKNTARTGPWDHDLSASKTVATCQAGNATRAAYGLKMLLDTTQRQISLDAANSAKGSEQSLAVLSRASHAGAAALLQGVNAKAELSKEKKKDLPFFLKSAELFDTGAPKLFNYEWTHWRTSVAGVNVEANLLSVAPCGFLTDANGFKDENTLLKTEPILIHVDPQGWAAEASLIEVAPSLIKIVPFGHALSIELPGHIHIEDALVGVSPKREEEESGPGASEEGASDSGGDAAATRTRG</sequence>
<organism evidence="2 3">
    <name type="scientific">Elliptochloris bilobata</name>
    <dbReference type="NCBI Taxonomy" id="381761"/>
    <lineage>
        <taxon>Eukaryota</taxon>
        <taxon>Viridiplantae</taxon>
        <taxon>Chlorophyta</taxon>
        <taxon>core chlorophytes</taxon>
        <taxon>Trebouxiophyceae</taxon>
        <taxon>Trebouxiophyceae incertae sedis</taxon>
        <taxon>Elliptochloris clade</taxon>
        <taxon>Elliptochloris</taxon>
    </lineage>
</organism>
<evidence type="ECO:0000313" key="2">
    <source>
        <dbReference type="EMBL" id="KAK9836286.1"/>
    </source>
</evidence>
<feature type="region of interest" description="Disordered" evidence="1">
    <location>
        <begin position="208"/>
        <end position="240"/>
    </location>
</feature>
<comment type="caution">
    <text evidence="2">The sequence shown here is derived from an EMBL/GenBank/DDBJ whole genome shotgun (WGS) entry which is preliminary data.</text>
</comment>
<dbReference type="EMBL" id="JALJOU010000025">
    <property type="protein sequence ID" value="KAK9836286.1"/>
    <property type="molecule type" value="Genomic_DNA"/>
</dbReference>
<evidence type="ECO:0000256" key="1">
    <source>
        <dbReference type="SAM" id="MobiDB-lite"/>
    </source>
</evidence>
<proteinExistence type="predicted"/>
<feature type="compositionally biased region" description="Low complexity" evidence="1">
    <location>
        <begin position="218"/>
        <end position="240"/>
    </location>
</feature>
<reference evidence="2 3" key="1">
    <citation type="journal article" date="2024" name="Nat. Commun.">
        <title>Phylogenomics reveals the evolutionary origins of lichenization in chlorophyte algae.</title>
        <authorList>
            <person name="Puginier C."/>
            <person name="Libourel C."/>
            <person name="Otte J."/>
            <person name="Skaloud P."/>
            <person name="Haon M."/>
            <person name="Grisel S."/>
            <person name="Petersen M."/>
            <person name="Berrin J.G."/>
            <person name="Delaux P.M."/>
            <person name="Dal Grande F."/>
            <person name="Keller J."/>
        </authorList>
    </citation>
    <scope>NUCLEOTIDE SEQUENCE [LARGE SCALE GENOMIC DNA]</scope>
    <source>
        <strain evidence="2 3">SAG 245.80</strain>
    </source>
</reference>
<dbReference type="AlphaFoldDB" id="A0AAW1RS84"/>